<evidence type="ECO:0000313" key="1">
    <source>
        <dbReference type="EMBL" id="CAG8760042.1"/>
    </source>
</evidence>
<feature type="non-terminal residue" evidence="1">
    <location>
        <position position="1"/>
    </location>
</feature>
<organism evidence="1 2">
    <name type="scientific">Gigaspora margarita</name>
    <dbReference type="NCBI Taxonomy" id="4874"/>
    <lineage>
        <taxon>Eukaryota</taxon>
        <taxon>Fungi</taxon>
        <taxon>Fungi incertae sedis</taxon>
        <taxon>Mucoromycota</taxon>
        <taxon>Glomeromycotina</taxon>
        <taxon>Glomeromycetes</taxon>
        <taxon>Diversisporales</taxon>
        <taxon>Gigasporaceae</taxon>
        <taxon>Gigaspora</taxon>
    </lineage>
</organism>
<gene>
    <name evidence="1" type="ORF">GMARGA_LOCUS17365</name>
</gene>
<accession>A0ABN7VDS2</accession>
<dbReference type="Proteomes" id="UP000789901">
    <property type="component" value="Unassembled WGS sequence"/>
</dbReference>
<reference evidence="1 2" key="1">
    <citation type="submission" date="2021-06" db="EMBL/GenBank/DDBJ databases">
        <authorList>
            <person name="Kallberg Y."/>
            <person name="Tangrot J."/>
            <person name="Rosling A."/>
        </authorList>
    </citation>
    <scope>NUCLEOTIDE SEQUENCE [LARGE SCALE GENOMIC DNA]</scope>
    <source>
        <strain evidence="1 2">120-4 pot B 10/14</strain>
    </source>
</reference>
<protein>
    <submittedName>
        <fullName evidence="1">24484_t:CDS:1</fullName>
    </submittedName>
</protein>
<keyword evidence="2" id="KW-1185">Reference proteome</keyword>
<sequence>EHNVNIRRIKACFRHTSLAMVDCYAGSFELRVFKNQYAIEFLLPISKRCRECERFARRIVDNMNDTTTQLIGMSPNEATKLERVYSKLSIKYNRPIGVDELRLSKSTTIRFLLAFGEWKNDPFERHRITDPIWSPSLHKI</sequence>
<proteinExistence type="predicted"/>
<evidence type="ECO:0000313" key="2">
    <source>
        <dbReference type="Proteomes" id="UP000789901"/>
    </source>
</evidence>
<comment type="caution">
    <text evidence="1">The sequence shown here is derived from an EMBL/GenBank/DDBJ whole genome shotgun (WGS) entry which is preliminary data.</text>
</comment>
<dbReference type="EMBL" id="CAJVQB010013118">
    <property type="protein sequence ID" value="CAG8760042.1"/>
    <property type="molecule type" value="Genomic_DNA"/>
</dbReference>
<name>A0ABN7VDS2_GIGMA</name>